<dbReference type="AlphaFoldDB" id="A0AA86TKU7"/>
<evidence type="ECO:0000313" key="2">
    <source>
        <dbReference type="EMBL" id="CAI9920455.1"/>
    </source>
</evidence>
<protein>
    <submittedName>
        <fullName evidence="3">Hypothetical_protein</fullName>
    </submittedName>
</protein>
<evidence type="ECO:0000256" key="1">
    <source>
        <dbReference type="SAM" id="Phobius"/>
    </source>
</evidence>
<dbReference type="EMBL" id="CATOUU010000200">
    <property type="protein sequence ID" value="CAI9920455.1"/>
    <property type="molecule type" value="Genomic_DNA"/>
</dbReference>
<reference evidence="2" key="1">
    <citation type="submission" date="2023-06" db="EMBL/GenBank/DDBJ databases">
        <authorList>
            <person name="Kurt Z."/>
        </authorList>
    </citation>
    <scope>NUCLEOTIDE SEQUENCE</scope>
</reference>
<accession>A0AA86TKU7</accession>
<keyword evidence="1" id="KW-1133">Transmembrane helix</keyword>
<feature type="transmembrane region" description="Helical" evidence="1">
    <location>
        <begin position="6"/>
        <end position="27"/>
    </location>
</feature>
<sequence>MLDSPVPLLGFALQLLLGCSYWAGWFYSLCFKISSMFSIFFRDFLLGYSAMIFRYEISLVERLHNNHQVRSYLRDLHVRVVFCVVLYNIFKFAVQFFLVQFGLKLFHIALSL</sequence>
<dbReference type="Proteomes" id="UP001642409">
    <property type="component" value="Unassembled WGS sequence"/>
</dbReference>
<organism evidence="2">
    <name type="scientific">Hexamita inflata</name>
    <dbReference type="NCBI Taxonomy" id="28002"/>
    <lineage>
        <taxon>Eukaryota</taxon>
        <taxon>Metamonada</taxon>
        <taxon>Diplomonadida</taxon>
        <taxon>Hexamitidae</taxon>
        <taxon>Hexamitinae</taxon>
        <taxon>Hexamita</taxon>
    </lineage>
</organism>
<keyword evidence="4" id="KW-1185">Reference proteome</keyword>
<comment type="caution">
    <text evidence="2">The sequence shown here is derived from an EMBL/GenBank/DDBJ whole genome shotgun (WGS) entry which is preliminary data.</text>
</comment>
<dbReference type="EMBL" id="CAXDID020000234">
    <property type="protein sequence ID" value="CAL6061275.1"/>
    <property type="molecule type" value="Genomic_DNA"/>
</dbReference>
<gene>
    <name evidence="3" type="ORF">HINF_LOCUS49628</name>
    <name evidence="2" type="ORF">HINF_LOCUS8100</name>
</gene>
<keyword evidence="1" id="KW-0472">Membrane</keyword>
<feature type="transmembrane region" description="Helical" evidence="1">
    <location>
        <begin position="77"/>
        <end position="99"/>
    </location>
</feature>
<keyword evidence="1" id="KW-0812">Transmembrane</keyword>
<evidence type="ECO:0000313" key="4">
    <source>
        <dbReference type="Proteomes" id="UP001642409"/>
    </source>
</evidence>
<evidence type="ECO:0000313" key="3">
    <source>
        <dbReference type="EMBL" id="CAL6061275.1"/>
    </source>
</evidence>
<proteinExistence type="predicted"/>
<reference evidence="3 4" key="2">
    <citation type="submission" date="2024-07" db="EMBL/GenBank/DDBJ databases">
        <authorList>
            <person name="Akdeniz Z."/>
        </authorList>
    </citation>
    <scope>NUCLEOTIDE SEQUENCE [LARGE SCALE GENOMIC DNA]</scope>
</reference>
<name>A0AA86TKU7_9EUKA</name>